<evidence type="ECO:0000256" key="1">
    <source>
        <dbReference type="ARBA" id="ARBA00006611"/>
    </source>
</evidence>
<dbReference type="InterPro" id="IPR001482">
    <property type="entry name" value="T2SS/T4SS_dom"/>
</dbReference>
<dbReference type="SUPFAM" id="SSF52540">
    <property type="entry name" value="P-loop containing nucleoside triphosphate hydrolases"/>
    <property type="match status" value="1"/>
</dbReference>
<feature type="domain" description="Bacterial type II secretion system protein E" evidence="3">
    <location>
        <begin position="20"/>
        <end position="77"/>
    </location>
</feature>
<dbReference type="Gene3D" id="3.40.50.300">
    <property type="entry name" value="P-loop containing nucleotide triphosphate hydrolases"/>
    <property type="match status" value="1"/>
</dbReference>
<dbReference type="Pfam" id="PF00437">
    <property type="entry name" value="T2SSE"/>
    <property type="match status" value="1"/>
</dbReference>
<dbReference type="Proteomes" id="UP001238163">
    <property type="component" value="Unassembled WGS sequence"/>
</dbReference>
<accession>A0AAE3VHE8</accession>
<dbReference type="GO" id="GO:0016887">
    <property type="term" value="F:ATP hydrolysis activity"/>
    <property type="evidence" value="ECO:0007669"/>
    <property type="project" value="InterPro"/>
</dbReference>
<keyword evidence="5" id="KW-1185">Reference proteome</keyword>
<dbReference type="InterPro" id="IPR027417">
    <property type="entry name" value="P-loop_NTPase"/>
</dbReference>
<evidence type="ECO:0000313" key="5">
    <source>
        <dbReference type="Proteomes" id="UP001238163"/>
    </source>
</evidence>
<evidence type="ECO:0000256" key="2">
    <source>
        <dbReference type="SAM" id="MobiDB-lite"/>
    </source>
</evidence>
<feature type="region of interest" description="Disordered" evidence="2">
    <location>
        <begin position="1"/>
        <end position="20"/>
    </location>
</feature>
<dbReference type="PANTHER" id="PTHR30486:SF16">
    <property type="entry name" value="TWITCHING MOTILITY PROTEIN PILT"/>
    <property type="match status" value="1"/>
</dbReference>
<comment type="similarity">
    <text evidence="1">Belongs to the GSP E family.</text>
</comment>
<gene>
    <name evidence="4" type="ORF">J3R75_002568</name>
</gene>
<dbReference type="RefSeq" id="WP_307262004.1">
    <property type="nucleotide sequence ID" value="NZ_JAUSVL010000001.1"/>
</dbReference>
<sequence length="154" mass="16932">MRDASVDVVEHSENGDSRRVSTAETGHLVFATLHTNDVTQSIDRVVDVFPSERQDQVRAQLASCLAAVISQRLLPRKGDAGGRIAAFEVLLGTIAVRAMIRDKKTHQLLGLMETASRDGMITMERALKNLFEAGKITRETLLAMQPAGQDFLKM</sequence>
<reference evidence="4" key="1">
    <citation type="submission" date="2023-07" db="EMBL/GenBank/DDBJ databases">
        <title>Genomic Encyclopedia of Type Strains, Phase IV (KMG-IV): sequencing the most valuable type-strain genomes for metagenomic binning, comparative biology and taxonomic classification.</title>
        <authorList>
            <person name="Goeker M."/>
        </authorList>
    </citation>
    <scope>NUCLEOTIDE SEQUENCE</scope>
    <source>
        <strain evidence="4">DSM 24202</strain>
    </source>
</reference>
<evidence type="ECO:0000313" key="4">
    <source>
        <dbReference type="EMBL" id="MDQ0290461.1"/>
    </source>
</evidence>
<dbReference type="AlphaFoldDB" id="A0AAE3VHE8"/>
<proteinExistence type="inferred from homology"/>
<comment type="caution">
    <text evidence="4">The sequence shown here is derived from an EMBL/GenBank/DDBJ whole genome shotgun (WGS) entry which is preliminary data.</text>
</comment>
<dbReference type="InterPro" id="IPR050921">
    <property type="entry name" value="T4SS_GSP_E_ATPase"/>
</dbReference>
<organism evidence="4 5">
    <name type="scientific">Oligosphaera ethanolica</name>
    <dbReference type="NCBI Taxonomy" id="760260"/>
    <lineage>
        <taxon>Bacteria</taxon>
        <taxon>Pseudomonadati</taxon>
        <taxon>Lentisphaerota</taxon>
        <taxon>Oligosphaeria</taxon>
        <taxon>Oligosphaerales</taxon>
        <taxon>Oligosphaeraceae</taxon>
        <taxon>Oligosphaera</taxon>
    </lineage>
</organism>
<dbReference type="EMBL" id="JAUSVL010000001">
    <property type="protein sequence ID" value="MDQ0290461.1"/>
    <property type="molecule type" value="Genomic_DNA"/>
</dbReference>
<dbReference type="PANTHER" id="PTHR30486">
    <property type="entry name" value="TWITCHING MOTILITY PROTEIN PILT"/>
    <property type="match status" value="1"/>
</dbReference>
<protein>
    <submittedName>
        <fullName evidence="4">Tfp pilus assembly pilus retraction ATPase PilT</fullName>
    </submittedName>
</protein>
<name>A0AAE3VHE8_9BACT</name>
<evidence type="ECO:0000259" key="3">
    <source>
        <dbReference type="Pfam" id="PF00437"/>
    </source>
</evidence>